<comment type="caution">
    <text evidence="2">The sequence shown here is derived from an EMBL/GenBank/DDBJ whole genome shotgun (WGS) entry which is preliminary data.</text>
</comment>
<dbReference type="OrthoDB" id="2142040at2759"/>
<dbReference type="SUPFAM" id="SSF53300">
    <property type="entry name" value="vWA-like"/>
    <property type="match status" value="1"/>
</dbReference>
<protein>
    <recommendedName>
        <fullName evidence="4">VWFA domain-containing protein</fullName>
    </recommendedName>
</protein>
<evidence type="ECO:0000313" key="2">
    <source>
        <dbReference type="EMBL" id="TNY19345.1"/>
    </source>
</evidence>
<dbReference type="AlphaFoldDB" id="A0A5C5FRQ6"/>
<keyword evidence="3" id="KW-1185">Reference proteome</keyword>
<organism evidence="2 3">
    <name type="scientific">Rhodotorula diobovata</name>
    <dbReference type="NCBI Taxonomy" id="5288"/>
    <lineage>
        <taxon>Eukaryota</taxon>
        <taxon>Fungi</taxon>
        <taxon>Dikarya</taxon>
        <taxon>Basidiomycota</taxon>
        <taxon>Pucciniomycotina</taxon>
        <taxon>Microbotryomycetes</taxon>
        <taxon>Sporidiobolales</taxon>
        <taxon>Sporidiobolaceae</taxon>
        <taxon>Rhodotorula</taxon>
    </lineage>
</organism>
<sequence>MALAYAVNQGASVVGQMANKPSAPYPQPGAPAPGAHGGQATGYYQQGGPAPQHAAHGYPQQHGHASAPSGYNPGYAPPPQQHYQQQPAHGAHVPTPLPLPGSHGSAGGSSAATNPQLILNVLRQGVQDQHLQAFYPPGSLEQLAQQIAHSGALSRIAAEWRLPMEVAMDLALLALVDVQLYIDDSGSMAFEENGSRIDDAKLIIGRVAQAASLFDTDGIQVCLMNGQQVGQGITSEQQAQQFVSTIKFSGLTPLGTSLERKVLAPLVAAARSGTLRKPVLVIAVTDGEPASEDRYKIVQAITSAKHALAGTRYGPDALSLELAQVGNDTKATAFLNEIDSHPEIGSFVDVTGTYENESAQMQQTTGIELSPDLWVIKLLLGALSSEYDSHGTLALFSLECGPKADSLSPRVQTSAAANALSALPCTSVLYPVLDKFDPLLVQ</sequence>
<evidence type="ECO:0000313" key="3">
    <source>
        <dbReference type="Proteomes" id="UP000311382"/>
    </source>
</evidence>
<dbReference type="Proteomes" id="UP000311382">
    <property type="component" value="Unassembled WGS sequence"/>
</dbReference>
<dbReference type="PANTHER" id="PTHR34706">
    <property type="entry name" value="SLR1338 PROTEIN"/>
    <property type="match status" value="1"/>
</dbReference>
<dbReference type="EMBL" id="SOZI01000099">
    <property type="protein sequence ID" value="TNY19345.1"/>
    <property type="molecule type" value="Genomic_DNA"/>
</dbReference>
<dbReference type="PANTHER" id="PTHR34706:SF2">
    <property type="entry name" value="RFEF"/>
    <property type="match status" value="1"/>
</dbReference>
<accession>A0A5C5FRQ6</accession>
<dbReference type="Gene3D" id="3.40.50.410">
    <property type="entry name" value="von Willebrand factor, type A domain"/>
    <property type="match status" value="1"/>
</dbReference>
<dbReference type="InterPro" id="IPR036465">
    <property type="entry name" value="vWFA_dom_sf"/>
</dbReference>
<dbReference type="STRING" id="5288.A0A5C5FRQ6"/>
<feature type="compositionally biased region" description="Low complexity" evidence="1">
    <location>
        <begin position="81"/>
        <end position="92"/>
    </location>
</feature>
<feature type="region of interest" description="Disordered" evidence="1">
    <location>
        <begin position="18"/>
        <end position="112"/>
    </location>
</feature>
<gene>
    <name evidence="2" type="ORF">DMC30DRAFT_451942</name>
</gene>
<reference evidence="2 3" key="1">
    <citation type="submission" date="2019-03" db="EMBL/GenBank/DDBJ databases">
        <title>Rhodosporidium diobovatum UCD-FST 08-225 genome sequencing, assembly, and annotation.</title>
        <authorList>
            <person name="Fakankun I.U."/>
            <person name="Fristensky B."/>
            <person name="Levin D.B."/>
        </authorList>
    </citation>
    <scope>NUCLEOTIDE SEQUENCE [LARGE SCALE GENOMIC DNA]</scope>
    <source>
        <strain evidence="2 3">UCD-FST 08-225</strain>
    </source>
</reference>
<evidence type="ECO:0000256" key="1">
    <source>
        <dbReference type="SAM" id="MobiDB-lite"/>
    </source>
</evidence>
<evidence type="ECO:0008006" key="4">
    <source>
        <dbReference type="Google" id="ProtNLM"/>
    </source>
</evidence>
<proteinExistence type="predicted"/>
<name>A0A5C5FRQ6_9BASI</name>